<name>A0ABD0K849_9CAEN</name>
<evidence type="ECO:0000313" key="1">
    <source>
        <dbReference type="EMBL" id="KAK7483285.1"/>
    </source>
</evidence>
<protein>
    <submittedName>
        <fullName evidence="1">Uncharacterized protein</fullName>
    </submittedName>
</protein>
<comment type="caution">
    <text evidence="1">The sequence shown here is derived from an EMBL/GenBank/DDBJ whole genome shotgun (WGS) entry which is preliminary data.</text>
</comment>
<sequence>MEQWRLFHTDLQELTAWLDTADTKLAAAKATDDVTAREAMLVVGRHATIHQSSCHKADEQSVMMKQEQVTIVLFADEVYGLSHVDSC</sequence>
<reference evidence="1 2" key="1">
    <citation type="journal article" date="2023" name="Sci. Data">
        <title>Genome assembly of the Korean intertidal mud-creeper Batillaria attramentaria.</title>
        <authorList>
            <person name="Patra A.K."/>
            <person name="Ho P.T."/>
            <person name="Jun S."/>
            <person name="Lee S.J."/>
            <person name="Kim Y."/>
            <person name="Won Y.J."/>
        </authorList>
    </citation>
    <scope>NUCLEOTIDE SEQUENCE [LARGE SCALE GENOMIC DNA]</scope>
    <source>
        <strain evidence="1">Wonlab-2016</strain>
    </source>
</reference>
<dbReference type="AlphaFoldDB" id="A0ABD0K849"/>
<dbReference type="Proteomes" id="UP001519460">
    <property type="component" value="Unassembled WGS sequence"/>
</dbReference>
<keyword evidence="2" id="KW-1185">Reference proteome</keyword>
<organism evidence="1 2">
    <name type="scientific">Batillaria attramentaria</name>
    <dbReference type="NCBI Taxonomy" id="370345"/>
    <lineage>
        <taxon>Eukaryota</taxon>
        <taxon>Metazoa</taxon>
        <taxon>Spiralia</taxon>
        <taxon>Lophotrochozoa</taxon>
        <taxon>Mollusca</taxon>
        <taxon>Gastropoda</taxon>
        <taxon>Caenogastropoda</taxon>
        <taxon>Sorbeoconcha</taxon>
        <taxon>Cerithioidea</taxon>
        <taxon>Batillariidae</taxon>
        <taxon>Batillaria</taxon>
    </lineage>
</organism>
<dbReference type="EMBL" id="JACVVK020000229">
    <property type="protein sequence ID" value="KAK7483285.1"/>
    <property type="molecule type" value="Genomic_DNA"/>
</dbReference>
<evidence type="ECO:0000313" key="2">
    <source>
        <dbReference type="Proteomes" id="UP001519460"/>
    </source>
</evidence>
<gene>
    <name evidence="1" type="ORF">BaRGS_00025452</name>
</gene>
<proteinExistence type="predicted"/>
<accession>A0ABD0K849</accession>